<dbReference type="GO" id="GO:0030488">
    <property type="term" value="P:tRNA methylation"/>
    <property type="evidence" value="ECO:0007669"/>
    <property type="project" value="TreeGrafter"/>
</dbReference>
<dbReference type="InterPro" id="IPR051973">
    <property type="entry name" value="tRNA_Anticodon_Mtase-Reg"/>
</dbReference>
<gene>
    <name evidence="8" type="ORF">N7492_002232</name>
</gene>
<dbReference type="InterPro" id="IPR015943">
    <property type="entry name" value="WD40/YVTN_repeat-like_dom_sf"/>
</dbReference>
<dbReference type="PROSITE" id="PS50294">
    <property type="entry name" value="WD_REPEATS_REGION"/>
    <property type="match status" value="1"/>
</dbReference>
<comment type="similarity">
    <text evidence="6">Belongs to the WD repeat WDR6 family.</text>
</comment>
<dbReference type="InterPro" id="IPR036322">
    <property type="entry name" value="WD40_repeat_dom_sf"/>
</dbReference>
<comment type="caution">
    <text evidence="8">The sequence shown here is derived from an EMBL/GenBank/DDBJ whole genome shotgun (WGS) entry which is preliminary data.</text>
</comment>
<dbReference type="EMBL" id="JAPQKO010000002">
    <property type="protein sequence ID" value="KAJ5179022.1"/>
    <property type="molecule type" value="Genomic_DNA"/>
</dbReference>
<evidence type="ECO:0000313" key="9">
    <source>
        <dbReference type="Proteomes" id="UP001146351"/>
    </source>
</evidence>
<dbReference type="PROSITE" id="PS50082">
    <property type="entry name" value="WD_REPEATS_2"/>
    <property type="match status" value="2"/>
</dbReference>
<sequence>MDACVPVTALKIFDWEQRNFVIQGQGPFARIIEDVTGDVIDQARVFQRSNVHGFVFLAQRPHQDGRIHIPVIAWGDQSIRALDLFLGPQDSVTFSLSSAEFLSPDWIMSGCAGADEADTAYLITANNALLGLRIQPAPSSSHHTTIKLNQLATSVKSILYAADLIPISRSHVLITAGTAFGEIIVWSCFIAQNDGLNVSATASIHHFFTGHDGSIFGVRISPRIPLWNREKSGRVFASCSDDRTVRIWDISDCEFKSSQDPSAYSTDGFELRSTGFGSVAAGPGARPEACVAKAFGHISRIWGVDFRPLISDRPSTLGLVTRGEDGHCVLWDLSWQSSSPGLIKYELRQVSSLRRHSGKHIWSLSLCARGKETVVYTGGADGALNSFIVDEVNLLPPPTASKNVVGQSKVGLKSFAFVDVDCFLACLANNEICIGSVGSASIADIMWESLCSFDDLRPSAVMAGIPSKGLALVGNSQGRIRLYNHRTRSFSDLVERGPRILELLPLEIAPNDVTNASVPLTFLISHPTDEQTTLISVAGWNTHCPKVETFSLNLPLSPYNVSSACLTHDGEFLLVGSKLGGLALYRVAGDTRSREPLIVNRRVHGHAGTNMIQLLTSTATKATGLEYVMSCGRDGTYCLHEIHTGKTASDTVSLETIHQTPSGVDGNLEGMYIDKTTGDLMIYGFRSQSFVLRNESRQADVISIDSGGARRLWAFHPGVAGKKEALFLWKEGINLHTRRIRPDLTRSLRIGGHGREIKTMGSFDAPKGRRSFFATGAEDTAVRIFALSSPPNAGPWGSFESCRDFDTHTTGIQQVTWSKDGQYLFTSGAYEELYAWRVRWVPSFGIAIVLVAPIPKEDPESELRITSFDVLEVTESDSSRGFLLSLALSNSTIKIFHFSPAGDPKFTLLAKGQYMTNCLTEAHLLLRDSSLSLVTAATDGHVTIWDLTNTLESSYIIEASKLTLKGPLGGPSVSPKMISCESRYQIHLNSIKTMQTIPLSDSDTLIVTGGDDNSLAVSFLKTSPGTGASNGDLVSVSIPDAHAASVTASVLIDQQLVQRPGSNKQTVKLILASSGNDHRVKVWSIGVDPTEPDTKSISVGLLVDRYSSVADISTMGLVQDCENRNSQSHEARLLICGVGMEMLEISSK</sequence>
<keyword evidence="4" id="KW-0819">tRNA processing</keyword>
<evidence type="ECO:0000256" key="4">
    <source>
        <dbReference type="ARBA" id="ARBA00022694"/>
    </source>
</evidence>
<evidence type="ECO:0000256" key="6">
    <source>
        <dbReference type="ARBA" id="ARBA00038255"/>
    </source>
</evidence>
<evidence type="ECO:0000256" key="1">
    <source>
        <dbReference type="ARBA" id="ARBA00004496"/>
    </source>
</evidence>
<dbReference type="OrthoDB" id="5594999at2759"/>
<dbReference type="AlphaFoldDB" id="A0A9W9IJR1"/>
<dbReference type="Proteomes" id="UP001146351">
    <property type="component" value="Unassembled WGS sequence"/>
</dbReference>
<dbReference type="InterPro" id="IPR001680">
    <property type="entry name" value="WD40_rpt"/>
</dbReference>
<dbReference type="Pfam" id="PF00400">
    <property type="entry name" value="WD40"/>
    <property type="match status" value="2"/>
</dbReference>
<reference evidence="8" key="2">
    <citation type="journal article" date="2023" name="IMA Fungus">
        <title>Comparative genomic study of the Penicillium genus elucidates a diverse pangenome and 15 lateral gene transfer events.</title>
        <authorList>
            <person name="Petersen C."/>
            <person name="Sorensen T."/>
            <person name="Nielsen M.R."/>
            <person name="Sondergaard T.E."/>
            <person name="Sorensen J.L."/>
            <person name="Fitzpatrick D.A."/>
            <person name="Frisvad J.C."/>
            <person name="Nielsen K.L."/>
        </authorList>
    </citation>
    <scope>NUCLEOTIDE SEQUENCE</scope>
    <source>
        <strain evidence="8">IBT 21917</strain>
    </source>
</reference>
<name>A0A9W9IJR1_9EURO</name>
<keyword evidence="3 7" id="KW-0853">WD repeat</keyword>
<evidence type="ECO:0000256" key="7">
    <source>
        <dbReference type="PROSITE-ProRule" id="PRU00221"/>
    </source>
</evidence>
<comment type="subcellular location">
    <subcellularLocation>
        <location evidence="1">Cytoplasm</location>
    </subcellularLocation>
</comment>
<dbReference type="PANTHER" id="PTHR14344">
    <property type="entry name" value="WD REPEAT PROTEIN"/>
    <property type="match status" value="1"/>
</dbReference>
<protein>
    <recommendedName>
        <fullName evidence="10">WD repeat protein</fullName>
    </recommendedName>
</protein>
<accession>A0A9W9IJR1</accession>
<reference evidence="8" key="1">
    <citation type="submission" date="2022-11" db="EMBL/GenBank/DDBJ databases">
        <authorList>
            <person name="Petersen C."/>
        </authorList>
    </citation>
    <scope>NUCLEOTIDE SEQUENCE</scope>
    <source>
        <strain evidence="8">IBT 21917</strain>
    </source>
</reference>
<feature type="repeat" description="WD" evidence="7">
    <location>
        <begin position="208"/>
        <end position="258"/>
    </location>
</feature>
<dbReference type="SUPFAM" id="SSF50978">
    <property type="entry name" value="WD40 repeat-like"/>
    <property type="match status" value="2"/>
</dbReference>
<dbReference type="PANTHER" id="PTHR14344:SF3">
    <property type="entry name" value="WD REPEAT-CONTAINING PROTEIN 6"/>
    <property type="match status" value="1"/>
</dbReference>
<keyword evidence="9" id="KW-1185">Reference proteome</keyword>
<evidence type="ECO:0000256" key="3">
    <source>
        <dbReference type="ARBA" id="ARBA00022574"/>
    </source>
</evidence>
<keyword evidence="5" id="KW-0677">Repeat</keyword>
<proteinExistence type="inferred from homology"/>
<keyword evidence="2" id="KW-0963">Cytoplasm</keyword>
<evidence type="ECO:0000256" key="2">
    <source>
        <dbReference type="ARBA" id="ARBA00022490"/>
    </source>
</evidence>
<feature type="repeat" description="WD" evidence="7">
    <location>
        <begin position="805"/>
        <end position="839"/>
    </location>
</feature>
<dbReference type="GO" id="GO:0005737">
    <property type="term" value="C:cytoplasm"/>
    <property type="evidence" value="ECO:0007669"/>
    <property type="project" value="UniProtKB-SubCell"/>
</dbReference>
<dbReference type="SMART" id="SM00320">
    <property type="entry name" value="WD40"/>
    <property type="match status" value="8"/>
</dbReference>
<organism evidence="8 9">
    <name type="scientific">Penicillium capsulatum</name>
    <dbReference type="NCBI Taxonomy" id="69766"/>
    <lineage>
        <taxon>Eukaryota</taxon>
        <taxon>Fungi</taxon>
        <taxon>Dikarya</taxon>
        <taxon>Ascomycota</taxon>
        <taxon>Pezizomycotina</taxon>
        <taxon>Eurotiomycetes</taxon>
        <taxon>Eurotiomycetidae</taxon>
        <taxon>Eurotiales</taxon>
        <taxon>Aspergillaceae</taxon>
        <taxon>Penicillium</taxon>
    </lineage>
</organism>
<evidence type="ECO:0000313" key="8">
    <source>
        <dbReference type="EMBL" id="KAJ5179022.1"/>
    </source>
</evidence>
<evidence type="ECO:0000256" key="5">
    <source>
        <dbReference type="ARBA" id="ARBA00022737"/>
    </source>
</evidence>
<dbReference type="Gene3D" id="2.130.10.10">
    <property type="entry name" value="YVTN repeat-like/Quinoprotein amine dehydrogenase"/>
    <property type="match status" value="3"/>
</dbReference>
<evidence type="ECO:0008006" key="10">
    <source>
        <dbReference type="Google" id="ProtNLM"/>
    </source>
</evidence>